<dbReference type="AlphaFoldDB" id="K1WSW2"/>
<name>K1WSW2_MARBU</name>
<accession>K1WSW2</accession>
<dbReference type="Proteomes" id="UP000006753">
    <property type="component" value="Unassembled WGS sequence"/>
</dbReference>
<dbReference type="OrthoDB" id="2150604at2759"/>
<sequence length="271" mass="29104">MSGLAFTRSFLAALQTPHAVTELTNYPIRKPFNPQFDTAKNVPISWSFLLGPMLDMYLPKWLASLCGETVPDKGAKLTGLLHQLIINALSGCLPESVGVDSFGSGTAINMRGPVGISDDEMGLFVSVDFQTFSLQKTHPGNHQAASSWDLAKAITVRLAARARQLHDQPTGLLRYLRSVYSWMISKLGARSEGSYEARNIVSLRPSESVGRCGPPLTFNAVSCIEGNMSIAVCWKIGALGLGEEGEESGFAGAVCRHVGEGFKSLSERVGG</sequence>
<evidence type="ECO:0000313" key="1">
    <source>
        <dbReference type="EMBL" id="EKD15527.1"/>
    </source>
</evidence>
<organism evidence="1 2">
    <name type="scientific">Marssonina brunnea f. sp. multigermtubi (strain MB_m1)</name>
    <name type="common">Marssonina leaf spot fungus</name>
    <dbReference type="NCBI Taxonomy" id="1072389"/>
    <lineage>
        <taxon>Eukaryota</taxon>
        <taxon>Fungi</taxon>
        <taxon>Dikarya</taxon>
        <taxon>Ascomycota</taxon>
        <taxon>Pezizomycotina</taxon>
        <taxon>Leotiomycetes</taxon>
        <taxon>Helotiales</taxon>
        <taxon>Drepanopezizaceae</taxon>
        <taxon>Drepanopeziza</taxon>
    </lineage>
</organism>
<dbReference type="GO" id="GO:0008080">
    <property type="term" value="F:N-acetyltransferase activity"/>
    <property type="evidence" value="ECO:0007669"/>
    <property type="project" value="TreeGrafter"/>
</dbReference>
<reference evidence="1 2" key="1">
    <citation type="journal article" date="2012" name="BMC Genomics">
        <title>Sequencing the genome of Marssonina brunnea reveals fungus-poplar co-evolution.</title>
        <authorList>
            <person name="Zhu S."/>
            <person name="Cao Y.-Z."/>
            <person name="Jiang C."/>
            <person name="Tan B.-Y."/>
            <person name="Wang Z."/>
            <person name="Feng S."/>
            <person name="Zhang L."/>
            <person name="Su X.-H."/>
            <person name="Brejova B."/>
            <person name="Vinar T."/>
            <person name="Xu M."/>
            <person name="Wang M.-X."/>
            <person name="Zhang S.-G."/>
            <person name="Huang M.-R."/>
            <person name="Wu R."/>
            <person name="Zhou Y."/>
        </authorList>
    </citation>
    <scope>NUCLEOTIDE SEQUENCE [LARGE SCALE GENOMIC DNA]</scope>
    <source>
        <strain evidence="1 2">MB_m1</strain>
    </source>
</reference>
<dbReference type="HOGENOM" id="CLU_1027037_0_0_1"/>
<proteinExistence type="predicted"/>
<dbReference type="eggNOG" id="ENOG502RC91">
    <property type="taxonomic scope" value="Eukaryota"/>
</dbReference>
<dbReference type="KEGG" id="mbe:MBM_06155"/>
<dbReference type="EMBL" id="JH921441">
    <property type="protein sequence ID" value="EKD15527.1"/>
    <property type="molecule type" value="Genomic_DNA"/>
</dbReference>
<protein>
    <submittedName>
        <fullName evidence="1">Uncharacterized protein</fullName>
    </submittedName>
</protein>
<keyword evidence="2" id="KW-1185">Reference proteome</keyword>
<dbReference type="PANTHER" id="PTHR28037">
    <property type="entry name" value="ALCOHOL O-ACETYLTRANSFERASE 1-RELATED"/>
    <property type="match status" value="1"/>
</dbReference>
<gene>
    <name evidence="1" type="ORF">MBM_06155</name>
</gene>
<evidence type="ECO:0000313" key="2">
    <source>
        <dbReference type="Proteomes" id="UP000006753"/>
    </source>
</evidence>
<dbReference type="InParanoid" id="K1WSW2"/>
<dbReference type="PANTHER" id="PTHR28037:SF1">
    <property type="entry name" value="ALCOHOL O-ACETYLTRANSFERASE 1-RELATED"/>
    <property type="match status" value="1"/>
</dbReference>
<dbReference type="InterPro" id="IPR052058">
    <property type="entry name" value="Alcohol_O-acetyltransferase"/>
</dbReference>